<dbReference type="RefSeq" id="WP_006103461.1">
    <property type="nucleotide sequence ID" value="NZ_DS989858.1"/>
</dbReference>
<dbReference type="AlphaFoldDB" id="B4VXJ4"/>
<dbReference type="EMBL" id="DS989858">
    <property type="protein sequence ID" value="EDX73387.1"/>
    <property type="molecule type" value="Genomic_DNA"/>
</dbReference>
<gene>
    <name evidence="1" type="ORF">MC7420_1183</name>
</gene>
<keyword evidence="2" id="KW-1185">Reference proteome</keyword>
<dbReference type="eggNOG" id="COG1434">
    <property type="taxonomic scope" value="Bacteria"/>
</dbReference>
<organism evidence="1 2">
    <name type="scientific">Coleofasciculus chthonoplastes PCC 7420</name>
    <dbReference type="NCBI Taxonomy" id="118168"/>
    <lineage>
        <taxon>Bacteria</taxon>
        <taxon>Bacillati</taxon>
        <taxon>Cyanobacteriota</taxon>
        <taxon>Cyanophyceae</taxon>
        <taxon>Coleofasciculales</taxon>
        <taxon>Coleofasciculaceae</taxon>
        <taxon>Coleofasciculus</taxon>
    </lineage>
</organism>
<dbReference type="STRING" id="118168.MC7420_1183"/>
<dbReference type="Proteomes" id="UP000003835">
    <property type="component" value="Unassembled WGS sequence"/>
</dbReference>
<protein>
    <recommendedName>
        <fullName evidence="3">DUF218 domain-containing protein</fullName>
    </recommendedName>
</protein>
<sequence length="188" mass="21205">MLFTLNTIYPFLAVNSPVAADVMVVEGWIPDYAIKDAIARFQRGSYNYLITTGLPVTKGYYLAEYNNFAELTAATFITLGFNPEQLVAVPAPNVIKHRTQASAIALREWLSTSELEVKSINLYSLGPHARRSWIIFKAVLEPKVRVGVIAAEPQEYDPQQWWQSSEGVRTMIGEAIAYLYSLFVDWHT</sequence>
<accession>B4VXJ4</accession>
<dbReference type="HOGENOM" id="CLU_111107_0_0_3"/>
<reference evidence="1 2" key="1">
    <citation type="submission" date="2008-07" db="EMBL/GenBank/DDBJ databases">
        <authorList>
            <person name="Tandeau de Marsac N."/>
            <person name="Ferriera S."/>
            <person name="Johnson J."/>
            <person name="Kravitz S."/>
            <person name="Beeson K."/>
            <person name="Sutton G."/>
            <person name="Rogers Y.-H."/>
            <person name="Friedman R."/>
            <person name="Frazier M."/>
            <person name="Venter J.C."/>
        </authorList>
    </citation>
    <scope>NUCLEOTIDE SEQUENCE [LARGE SCALE GENOMIC DNA]</scope>
    <source>
        <strain evidence="1 2">PCC 7420</strain>
    </source>
</reference>
<evidence type="ECO:0008006" key="3">
    <source>
        <dbReference type="Google" id="ProtNLM"/>
    </source>
</evidence>
<name>B4VXJ4_9CYAN</name>
<evidence type="ECO:0000313" key="2">
    <source>
        <dbReference type="Proteomes" id="UP000003835"/>
    </source>
</evidence>
<evidence type="ECO:0000313" key="1">
    <source>
        <dbReference type="EMBL" id="EDX73387.1"/>
    </source>
</evidence>
<proteinExistence type="predicted"/>